<dbReference type="SMART" id="SM00020">
    <property type="entry name" value="Tryp_SPc"/>
    <property type="match status" value="1"/>
</dbReference>
<dbReference type="CTD" id="38738"/>
<dbReference type="InterPro" id="IPR001254">
    <property type="entry name" value="Trypsin_dom"/>
</dbReference>
<dbReference type="GO" id="GO:0016020">
    <property type="term" value="C:membrane"/>
    <property type="evidence" value="ECO:0007669"/>
    <property type="project" value="InterPro"/>
</dbReference>
<reference evidence="10" key="1">
    <citation type="submission" date="2025-08" db="UniProtKB">
        <authorList>
            <consortium name="RefSeq"/>
        </authorList>
    </citation>
    <scope>IDENTIFICATION</scope>
</reference>
<dbReference type="Pfam" id="PF00057">
    <property type="entry name" value="Ldl_recept_a"/>
    <property type="match status" value="4"/>
</dbReference>
<name>A0AAJ7FQQ7_CEPCN</name>
<dbReference type="InterPro" id="IPR009003">
    <property type="entry name" value="Peptidase_S1_PA"/>
</dbReference>
<feature type="disulfide bond" evidence="2">
    <location>
        <begin position="1957"/>
        <end position="1972"/>
    </location>
</feature>
<dbReference type="InterPro" id="IPR015420">
    <property type="entry name" value="Peptidase_S1A_nudel"/>
</dbReference>
<dbReference type="PROSITE" id="PS50068">
    <property type="entry name" value="LDLRA_2"/>
    <property type="match status" value="8"/>
</dbReference>
<feature type="disulfide bond" evidence="2">
    <location>
        <begin position="1865"/>
        <end position="1877"/>
    </location>
</feature>
<feature type="disulfide bond" evidence="2">
    <location>
        <begin position="801"/>
        <end position="816"/>
    </location>
</feature>
<dbReference type="InterPro" id="IPR023415">
    <property type="entry name" value="LDLR_class-A_CS"/>
</dbReference>
<dbReference type="CDD" id="cd00112">
    <property type="entry name" value="LDLa"/>
    <property type="match status" value="9"/>
</dbReference>
<dbReference type="InterPro" id="IPR036055">
    <property type="entry name" value="LDL_receptor-like_sf"/>
</dbReference>
<evidence type="ECO:0000256" key="6">
    <source>
        <dbReference type="SAM" id="Phobius"/>
    </source>
</evidence>
<organism evidence="9 10">
    <name type="scientific">Cephus cinctus</name>
    <name type="common">Wheat stem sawfly</name>
    <dbReference type="NCBI Taxonomy" id="211228"/>
    <lineage>
        <taxon>Eukaryota</taxon>
        <taxon>Metazoa</taxon>
        <taxon>Ecdysozoa</taxon>
        <taxon>Arthropoda</taxon>
        <taxon>Hexapoda</taxon>
        <taxon>Insecta</taxon>
        <taxon>Pterygota</taxon>
        <taxon>Neoptera</taxon>
        <taxon>Endopterygota</taxon>
        <taxon>Hymenoptera</taxon>
        <taxon>Cephoidea</taxon>
        <taxon>Cephidae</taxon>
        <taxon>Cephus</taxon>
    </lineage>
</organism>
<dbReference type="SUPFAM" id="SSF50494">
    <property type="entry name" value="Trypsin-like serine proteases"/>
    <property type="match status" value="2"/>
</dbReference>
<proteinExistence type="predicted"/>
<dbReference type="Proteomes" id="UP000694920">
    <property type="component" value="Unplaced"/>
</dbReference>
<dbReference type="GO" id="GO:0004252">
    <property type="term" value="F:serine-type endopeptidase activity"/>
    <property type="evidence" value="ECO:0007669"/>
    <property type="project" value="InterPro"/>
</dbReference>
<comment type="caution">
    <text evidence="3">Lacks conserved residue(s) required for the propagation of feature annotation.</text>
</comment>
<keyword evidence="4" id="KW-0378">Hydrolase</keyword>
<feature type="transmembrane region" description="Helical" evidence="6">
    <location>
        <begin position="60"/>
        <end position="80"/>
    </location>
</feature>
<accession>A0AAJ7FQQ7</accession>
<feature type="domain" description="SRCR" evidence="8">
    <location>
        <begin position="1456"/>
        <end position="1575"/>
    </location>
</feature>
<dbReference type="PANTHER" id="PTHR24252">
    <property type="entry name" value="ACROSIN-RELATED"/>
    <property type="match status" value="1"/>
</dbReference>
<keyword evidence="6" id="KW-1133">Transmembrane helix</keyword>
<dbReference type="GO" id="GO:0006508">
    <property type="term" value="P:proteolysis"/>
    <property type="evidence" value="ECO:0007669"/>
    <property type="project" value="UniProtKB-KW"/>
</dbReference>
<dbReference type="RefSeq" id="XP_015603565.1">
    <property type="nucleotide sequence ID" value="XM_015748079.2"/>
</dbReference>
<dbReference type="InterPro" id="IPR018114">
    <property type="entry name" value="TRYPSIN_HIS"/>
</dbReference>
<dbReference type="PROSITE" id="PS00135">
    <property type="entry name" value="TRYPSIN_SER"/>
    <property type="match status" value="1"/>
</dbReference>
<dbReference type="PRINTS" id="PR00261">
    <property type="entry name" value="LDLRECEPTOR"/>
</dbReference>
<dbReference type="Pfam" id="PF09342">
    <property type="entry name" value="DUF1986"/>
    <property type="match status" value="1"/>
</dbReference>
<dbReference type="PROSITE" id="PS01209">
    <property type="entry name" value="LDLRA_1"/>
    <property type="match status" value="1"/>
</dbReference>
<feature type="disulfide bond" evidence="2">
    <location>
        <begin position="731"/>
        <end position="746"/>
    </location>
</feature>
<feature type="domain" description="Peptidase S1" evidence="7">
    <location>
        <begin position="993"/>
        <end position="1229"/>
    </location>
</feature>
<keyword evidence="4 10" id="KW-0645">Protease</keyword>
<dbReference type="SMART" id="SM00192">
    <property type="entry name" value="LDLa"/>
    <property type="match status" value="9"/>
</dbReference>
<keyword evidence="9" id="KW-1185">Reference proteome</keyword>
<dbReference type="PANTHER" id="PTHR24252:SF7">
    <property type="entry name" value="HYALIN"/>
    <property type="match status" value="1"/>
</dbReference>
<dbReference type="PROSITE" id="PS00134">
    <property type="entry name" value="TRYPSIN_HIS"/>
    <property type="match status" value="1"/>
</dbReference>
<evidence type="ECO:0000256" key="5">
    <source>
        <dbReference type="SAM" id="MobiDB-lite"/>
    </source>
</evidence>
<keyword evidence="1 2" id="KW-1015">Disulfide bond</keyword>
<dbReference type="SUPFAM" id="SSF57424">
    <property type="entry name" value="LDL receptor-like module"/>
    <property type="match status" value="7"/>
</dbReference>
<dbReference type="KEGG" id="ccin:107271732"/>
<evidence type="ECO:0000256" key="2">
    <source>
        <dbReference type="PROSITE-ProRule" id="PRU00124"/>
    </source>
</evidence>
<dbReference type="InterPro" id="IPR043504">
    <property type="entry name" value="Peptidase_S1_PA_chymotrypsin"/>
</dbReference>
<feature type="disulfide bond" evidence="2">
    <location>
        <begin position="1402"/>
        <end position="1417"/>
    </location>
</feature>
<protein>
    <submittedName>
        <fullName evidence="10">Serine protease nudel</fullName>
    </submittedName>
</protein>
<evidence type="ECO:0000256" key="3">
    <source>
        <dbReference type="PROSITE-ProRule" id="PRU00196"/>
    </source>
</evidence>
<feature type="disulfide bond" evidence="2">
    <location>
        <begin position="1243"/>
        <end position="1255"/>
    </location>
</feature>
<dbReference type="Gene3D" id="4.10.400.10">
    <property type="entry name" value="Low-density Lipoprotein Receptor"/>
    <property type="match status" value="8"/>
</dbReference>
<evidence type="ECO:0000313" key="10">
    <source>
        <dbReference type="RefSeq" id="XP_015603565.1"/>
    </source>
</evidence>
<dbReference type="InterPro" id="IPR002172">
    <property type="entry name" value="LDrepeatLR_classA_rpt"/>
</dbReference>
<dbReference type="FunFam" id="2.40.10.10:FF:000111">
    <property type="entry name" value="Blast:Serine protease nudel"/>
    <property type="match status" value="1"/>
</dbReference>
<dbReference type="Gene3D" id="2.40.10.10">
    <property type="entry name" value="Trypsin-like serine proteases"/>
    <property type="match status" value="2"/>
</dbReference>
<evidence type="ECO:0000313" key="9">
    <source>
        <dbReference type="Proteomes" id="UP000694920"/>
    </source>
</evidence>
<dbReference type="CDD" id="cd00190">
    <property type="entry name" value="Tryp_SPc"/>
    <property type="match status" value="1"/>
</dbReference>
<dbReference type="PROSITE" id="PS50240">
    <property type="entry name" value="TRYPSIN_DOM"/>
    <property type="match status" value="2"/>
</dbReference>
<keyword evidence="6" id="KW-0812">Transmembrane</keyword>
<evidence type="ECO:0000259" key="8">
    <source>
        <dbReference type="PROSITE" id="PS50287"/>
    </source>
</evidence>
<feature type="disulfide bond" evidence="2">
    <location>
        <begin position="1872"/>
        <end position="1890"/>
    </location>
</feature>
<evidence type="ECO:0000256" key="4">
    <source>
        <dbReference type="RuleBase" id="RU363034"/>
    </source>
</evidence>
<feature type="domain" description="Peptidase S1" evidence="7">
    <location>
        <begin position="1586"/>
        <end position="1923"/>
    </location>
</feature>
<dbReference type="Pfam" id="PF00089">
    <property type="entry name" value="Trypsin"/>
    <property type="match status" value="1"/>
</dbReference>
<feature type="disulfide bond" evidence="2">
    <location>
        <begin position="1817"/>
        <end position="1835"/>
    </location>
</feature>
<keyword evidence="4" id="KW-0720">Serine protease</keyword>
<gene>
    <name evidence="10" type="primary">LOC107271732</name>
</gene>
<dbReference type="GeneID" id="107271732"/>
<feature type="disulfide bond" evidence="2">
    <location>
        <begin position="1262"/>
        <end position="1277"/>
    </location>
</feature>
<sequence length="2084" mass="230085">MITSREDYHVASLPMEEIPIGDGDRKSTIASTHNYAKPSIAYCKDLGAQTYWEFFLRYKFAIFLGTLSIALFMIFIGSIICTAPNVATQPDGHVREDHVNTQVTSLEDLLENFEDINEKDLVPGQKANDIAGELAALYELMEASSEEEDGRPKRSVEMTPSGRSCRLKNNEHCKKIAERMKNLVHGVHSRVNELNKLMTQTGVAKDNEIGNFKITDIRDCFVCSKNFESDSITFFENSAPAESANIPGAPGGTGNPHAVENLKKVDSLLRKFSNQTVGNNSSIQETKSKDDFREDLKIIVDQVIPENIQTVLSTSPSTLRANERKVSVEPDTIGIGNSTESTTVTYTGSTTAAATSEFENILEIGTSRITPIASMPESTSTRYDDFETATMPGHLVETTRVIEGYTVSTSKANQVNRTQADFVVPSEDSSTVRDANIPESGQEKTSSQPEKSDSARVAASRITVSTSELSDPSERGPRIVTIAEQSKDNFEPTAMTIPTAETMKFNRQTQYTPPVSWMPYPVCFFGSQNALPYRHTAAGSIVIPASSVNYPPGPIGPVGPVGSIGPVGPVNSVRPSASSAQFTAGVPFLNIENQGVQYIPVQAPVQYAPTAMPNPGMFIPAHKVGPTGPGLQNFHLNTGNQPPTSSGTQPGYYYCTYVSNPTLQFPAVPNVSEYQRSSSSNMSNSKVDAQVSMSQDGPRYGHIYSDYDDNCPRGSRSCNDGSACILKSRWCDGNVDCADVSDETNCSCRDRVGKDRICDGYFDCPRGEDELGCFGCDKRSFSCDDWTRRSKSMCVPLTKRCDGNNDCPNGRDELDCNILSRTVNEDNMFMVGDTSGYLHRNWQGRWYLVCARVPAWTMSACLAEVGSQMRGNPMTSFNNYPGHLFMRQYLVETSSGEIGISGSCQNGALYVQCPAVPCGTRVLPHKEFYPTYNILEDPLLGTSHVPLSNATEEKNIETGNPQWNSTLQKIAKALTDNHTNIRNDSVVRSEGRIVGGRASQPRAWPFLVAIYTDGSFHCGGTILTEHWILTAAHCVERYRYRYYEIRAGVLRRLSFSPMAQTQRAVEVVLHPNYNRQSMKNDVALIRLKEPLHFNRWVRPICLPKSDTAGPNWRMGPEPASSCIVAGWGATIEHGLDPDHMREATVPILPFCKHPEDRNEAEICAGIPQGGVDACQGDSGGPLICLNPQSGTQWYVAGIVSHGDGCGRPEEPGAYTKVSHFVDWIDSVIMRTNPGLGDRPLQRCPGFTCHGEAGKCIPAVRRCDKRVDCLSVEDEVDCQTYNDFDLFRNLNTAAARSADADLSAPSAISPPDPPAADELPVNASVPENSSNFLNLTTSRPAVPAIGKTSLPTPINSHFVCTRMLQRLPNSKRCNKVIDCEDATDEENCTCRDYLRNLQPTAVCDAHVDCDDGSDEENCHPCDRNEFHCARSGKCIPLNGKCDRVADCHLGEDEQDCFSLSNGHSVTVDLEGRPQLNVQGIVSQYQNGQWRPFCLDTNGFASNDTERERSIGQYVCRYLGFEDQMNTTKTIVSDKTIDAIPSAGRGVVGHGYPDTEVAQSTDSTGDKTCVSLHVECNPTLNTSVSNHLVSIKDTENPSYLWPWHAAIFVDGRYHCSAVLLEHSWLLTSARCVQNIDLRSNYTAAMLGLSQSYLHVDGPHQQVLPVDQVKLIQDTDAVLLHLQDPVNATRHVQPIFLNKRMHPASDKYACVATGVDDNGRTRTIFLQADMTCSTCNRCYKRSHPKNCFNETSLPWSGTIVCQSSFGWYPAAIFHEENGYCGFQEKRPLTSIDFINARLAEAIDEKQNFAKELAKCDGFRCLLGQCVSWDRICDGVPDCRDGADEDADFCRRKKDRCRADPTDAIGCRCSKSELRCANGECVPKERFCDHKVDCADGSDEPANCTCAAYLELTSPERICDGTRNCFDKTDEDPETCYCKDSSFKCGKINGTELCVPQDFVCDGQQDCFTNNDETQCRKIKGSLRDPPGTGEVIRRFHGVWHTECFDLPVTSPTEVEELCKSLGYKTGRRLTERRSALEEYGEPRVVDLDNFYMLRVNENTWLTMRNDAPLARLASPREPCHRLLVSCV</sequence>
<evidence type="ECO:0000259" key="7">
    <source>
        <dbReference type="PROSITE" id="PS50240"/>
    </source>
</evidence>
<dbReference type="InterPro" id="IPR033116">
    <property type="entry name" value="TRYPSIN_SER"/>
</dbReference>
<keyword evidence="6" id="KW-0472">Membrane</keyword>
<feature type="region of interest" description="Disordered" evidence="5">
    <location>
        <begin position="422"/>
        <end position="475"/>
    </location>
</feature>
<feature type="disulfide bond" evidence="2">
    <location>
        <begin position="1440"/>
        <end position="1455"/>
    </location>
</feature>
<evidence type="ECO:0000256" key="1">
    <source>
        <dbReference type="ARBA" id="ARBA00023157"/>
    </source>
</evidence>
<dbReference type="InterPro" id="IPR001190">
    <property type="entry name" value="SRCR"/>
</dbReference>
<dbReference type="PROSITE" id="PS50287">
    <property type="entry name" value="SRCR_2"/>
    <property type="match status" value="1"/>
</dbReference>